<evidence type="ECO:0000256" key="1">
    <source>
        <dbReference type="SAM" id="Phobius"/>
    </source>
</evidence>
<dbReference type="OrthoDB" id="10514810at2759"/>
<dbReference type="Proteomes" id="UP000298327">
    <property type="component" value="Unassembled WGS sequence"/>
</dbReference>
<comment type="caution">
    <text evidence="2">The sequence shown here is derived from an EMBL/GenBank/DDBJ whole genome shotgun (WGS) entry which is preliminary data.</text>
</comment>
<protein>
    <submittedName>
        <fullName evidence="2">Uncharacterized protein</fullName>
    </submittedName>
</protein>
<evidence type="ECO:0000313" key="3">
    <source>
        <dbReference type="Proteomes" id="UP000298327"/>
    </source>
</evidence>
<dbReference type="EMBL" id="SEOQ01000401">
    <property type="protein sequence ID" value="TFY63733.1"/>
    <property type="molecule type" value="Genomic_DNA"/>
</dbReference>
<name>A0A4Y9YPR1_9AGAM</name>
<keyword evidence="3" id="KW-1185">Reference proteome</keyword>
<keyword evidence="1" id="KW-0472">Membrane</keyword>
<keyword evidence="1" id="KW-0812">Transmembrane</keyword>
<keyword evidence="1" id="KW-1133">Transmembrane helix</keyword>
<dbReference type="AlphaFoldDB" id="A0A4Y9YPR1"/>
<evidence type="ECO:0000313" key="2">
    <source>
        <dbReference type="EMBL" id="TFY63733.1"/>
    </source>
</evidence>
<reference evidence="2 3" key="1">
    <citation type="submission" date="2019-02" db="EMBL/GenBank/DDBJ databases">
        <title>Genome sequencing of the rare red list fungi Dentipellis fragilis.</title>
        <authorList>
            <person name="Buettner E."/>
            <person name="Kellner H."/>
        </authorList>
    </citation>
    <scope>NUCLEOTIDE SEQUENCE [LARGE SCALE GENOMIC DNA]</scope>
    <source>
        <strain evidence="2 3">DSM 105465</strain>
    </source>
</reference>
<gene>
    <name evidence="2" type="ORF">EVG20_g6192</name>
</gene>
<accession>A0A4Y9YPR1</accession>
<proteinExistence type="predicted"/>
<sequence>MPASGPRPSCDIDLEMAWAPPRALEDGSTGVREKDAVVGGRKAFAKAWMPREEGEEKEVAVSYAYREEKGRHYHRRMTVGSWVAMVVLLALSMWVILAQTLKDGGTRTWQYHHIPQAAKPVPPQSSEKTKCASGRNIIMTRAQCSMLTTAAERVILALALALALDFGVEGGGAHPTDRHFHQAGGGLALGPQPPLGRQETDGRMIARLGARPAAVEHGGGAKRPSTGVATFRAFGRAVVASDRLNIATRVAGQRDRRKRVTWFVPHHVRNRARRDPETHPSVPETAAAHVAAVDDL</sequence>
<feature type="transmembrane region" description="Helical" evidence="1">
    <location>
        <begin position="79"/>
        <end position="97"/>
    </location>
</feature>
<organism evidence="2 3">
    <name type="scientific">Dentipellis fragilis</name>
    <dbReference type="NCBI Taxonomy" id="205917"/>
    <lineage>
        <taxon>Eukaryota</taxon>
        <taxon>Fungi</taxon>
        <taxon>Dikarya</taxon>
        <taxon>Basidiomycota</taxon>
        <taxon>Agaricomycotina</taxon>
        <taxon>Agaricomycetes</taxon>
        <taxon>Russulales</taxon>
        <taxon>Hericiaceae</taxon>
        <taxon>Dentipellis</taxon>
    </lineage>
</organism>